<dbReference type="Proteomes" id="UP000503820">
    <property type="component" value="Unassembled WGS sequence"/>
</dbReference>
<proteinExistence type="predicted"/>
<dbReference type="GO" id="GO:0000160">
    <property type="term" value="P:phosphorelay signal transduction system"/>
    <property type="evidence" value="ECO:0007669"/>
    <property type="project" value="InterPro"/>
</dbReference>
<dbReference type="AlphaFoldDB" id="A0A7J0BXP3"/>
<dbReference type="InterPro" id="IPR008207">
    <property type="entry name" value="Sig_transdc_His_kin_Hpt_dom"/>
</dbReference>
<feature type="modified residue" description="Phosphohistidine" evidence="1">
    <location>
        <position position="46"/>
    </location>
</feature>
<keyword evidence="1" id="KW-0597">Phosphoprotein</keyword>
<protein>
    <recommendedName>
        <fullName evidence="2">HPt domain-containing protein</fullName>
    </recommendedName>
</protein>
<evidence type="ECO:0000259" key="2">
    <source>
        <dbReference type="PROSITE" id="PS50894"/>
    </source>
</evidence>
<organism evidence="3 4">
    <name type="scientific">Desulfovibrio psychrotolerans</name>
    <dbReference type="NCBI Taxonomy" id="415242"/>
    <lineage>
        <taxon>Bacteria</taxon>
        <taxon>Pseudomonadati</taxon>
        <taxon>Thermodesulfobacteriota</taxon>
        <taxon>Desulfovibrionia</taxon>
        <taxon>Desulfovibrionales</taxon>
        <taxon>Desulfovibrionaceae</taxon>
        <taxon>Desulfovibrio</taxon>
    </lineage>
</organism>
<dbReference type="EMBL" id="BLVP01000010">
    <property type="protein sequence ID" value="GFM37951.1"/>
    <property type="molecule type" value="Genomic_DNA"/>
</dbReference>
<dbReference type="CDD" id="cd00088">
    <property type="entry name" value="HPT"/>
    <property type="match status" value="1"/>
</dbReference>
<dbReference type="Gene3D" id="1.20.120.160">
    <property type="entry name" value="HPT domain"/>
    <property type="match status" value="1"/>
</dbReference>
<dbReference type="SMART" id="SM00073">
    <property type="entry name" value="HPT"/>
    <property type="match status" value="1"/>
</dbReference>
<sequence>MHDDDQIEEFMSELYDKFYPQVMEGLEQMRAGGVHAGIEALSRPLHTIKGVTGFLGGFETASTFTHKVESFLKKVQAGDVELDDSVSSAAITAVNMVFQVIEQIRDTGGGPQDEMDGVLERIRLLSEPRTVQEETGKDGVRLSAGSGGVIAAIAMPRVHLPEQCRVLRDVLDRQEAGVPLILDFSGVRSVGSGLWEMLEAYAGRFPIHVAGMCPYVRGTFHGWGYGVLFTEHEHAAAVAEEAASSGISSGTSPVGTGSGRLA</sequence>
<reference evidence="3 4" key="1">
    <citation type="submission" date="2020-05" db="EMBL/GenBank/DDBJ databases">
        <title>Draft genome sequence of Desulfovibrio psychrotolerans JS1T.</title>
        <authorList>
            <person name="Ueno A."/>
            <person name="Tamazawa S."/>
            <person name="Tamamura S."/>
            <person name="Murakami T."/>
            <person name="Kiyama T."/>
            <person name="Inomata H."/>
            <person name="Amano Y."/>
            <person name="Miyakawa K."/>
            <person name="Tamaki H."/>
            <person name="Naganuma T."/>
            <person name="Kaneko K."/>
        </authorList>
    </citation>
    <scope>NUCLEOTIDE SEQUENCE [LARGE SCALE GENOMIC DNA]</scope>
    <source>
        <strain evidence="3 4">JS1</strain>
    </source>
</reference>
<evidence type="ECO:0000313" key="3">
    <source>
        <dbReference type="EMBL" id="GFM37951.1"/>
    </source>
</evidence>
<keyword evidence="4" id="KW-1185">Reference proteome</keyword>
<accession>A0A7J0BXP3</accession>
<dbReference type="PROSITE" id="PS50894">
    <property type="entry name" value="HPT"/>
    <property type="match status" value="1"/>
</dbReference>
<dbReference type="GO" id="GO:0004672">
    <property type="term" value="F:protein kinase activity"/>
    <property type="evidence" value="ECO:0007669"/>
    <property type="project" value="UniProtKB-ARBA"/>
</dbReference>
<name>A0A7J0BXP3_9BACT</name>
<feature type="domain" description="HPt" evidence="2">
    <location>
        <begin position="7"/>
        <end position="104"/>
    </location>
</feature>
<dbReference type="InterPro" id="IPR036641">
    <property type="entry name" value="HPT_dom_sf"/>
</dbReference>
<dbReference type="Pfam" id="PF01627">
    <property type="entry name" value="Hpt"/>
    <property type="match status" value="1"/>
</dbReference>
<gene>
    <name evidence="3" type="ORF">DSM19430T_26350</name>
</gene>
<dbReference type="RefSeq" id="WP_174410564.1">
    <property type="nucleotide sequence ID" value="NZ_BLVP01000010.1"/>
</dbReference>
<dbReference type="SUPFAM" id="SSF47226">
    <property type="entry name" value="Histidine-containing phosphotransfer domain, HPT domain"/>
    <property type="match status" value="1"/>
</dbReference>
<evidence type="ECO:0000313" key="4">
    <source>
        <dbReference type="Proteomes" id="UP000503820"/>
    </source>
</evidence>
<evidence type="ECO:0000256" key="1">
    <source>
        <dbReference type="PROSITE-ProRule" id="PRU00110"/>
    </source>
</evidence>
<comment type="caution">
    <text evidence="3">The sequence shown here is derived from an EMBL/GenBank/DDBJ whole genome shotgun (WGS) entry which is preliminary data.</text>
</comment>